<evidence type="ECO:0000313" key="1">
    <source>
        <dbReference type="EMBL" id="KAA5607002.1"/>
    </source>
</evidence>
<dbReference type="InterPro" id="IPR036390">
    <property type="entry name" value="WH_DNA-bd_sf"/>
</dbReference>
<name>A0A5M6IFU4_9PROT</name>
<dbReference type="RefSeq" id="WP_150061012.1">
    <property type="nucleotide sequence ID" value="NZ_JACHII010000003.1"/>
</dbReference>
<dbReference type="Gene3D" id="1.10.10.10">
    <property type="entry name" value="Winged helix-like DNA-binding domain superfamily/Winged helix DNA-binding domain"/>
    <property type="match status" value="1"/>
</dbReference>
<reference evidence="1 2" key="1">
    <citation type="submission" date="2019-09" db="EMBL/GenBank/DDBJ databases">
        <title>Genome sequence of Roseospira marina, one of the more divergent members of the non-sulfur purple photosynthetic bacterial family, the Rhodospirillaceae.</title>
        <authorList>
            <person name="Meyer T."/>
            <person name="Kyndt J."/>
        </authorList>
    </citation>
    <scope>NUCLEOTIDE SEQUENCE [LARGE SCALE GENOMIC DNA]</scope>
    <source>
        <strain evidence="1 2">DSM 15113</strain>
    </source>
</reference>
<dbReference type="OrthoDB" id="9801127at2"/>
<organism evidence="1 2">
    <name type="scientific">Roseospira marina</name>
    <dbReference type="NCBI Taxonomy" id="140057"/>
    <lineage>
        <taxon>Bacteria</taxon>
        <taxon>Pseudomonadati</taxon>
        <taxon>Pseudomonadota</taxon>
        <taxon>Alphaproteobacteria</taxon>
        <taxon>Rhodospirillales</taxon>
        <taxon>Rhodospirillaceae</taxon>
        <taxon>Roseospira</taxon>
    </lineage>
</organism>
<keyword evidence="2" id="KW-1185">Reference proteome</keyword>
<dbReference type="EMBL" id="VWPJ01000002">
    <property type="protein sequence ID" value="KAA5607002.1"/>
    <property type="molecule type" value="Genomic_DNA"/>
</dbReference>
<dbReference type="InterPro" id="IPR036388">
    <property type="entry name" value="WH-like_DNA-bd_sf"/>
</dbReference>
<accession>A0A5M6IFU4</accession>
<comment type="caution">
    <text evidence="1">The sequence shown here is derived from an EMBL/GenBank/DDBJ whole genome shotgun (WGS) entry which is preliminary data.</text>
</comment>
<dbReference type="Gene3D" id="3.30.1490.190">
    <property type="match status" value="1"/>
</dbReference>
<dbReference type="AlphaFoldDB" id="A0A5M6IFU4"/>
<sequence length="155" mass="16481">MTRDAAPHLPDRPEPALTRNQALVLATLEAAATPLGAYAVLDRLRDDGLKAPAQIYRALSALQDKGLVHRLECLNAFVACRHVHDPAEDGAPPGPAVFVICDHCSATRELTDPVIGGQIERLARNQGFGLHTSSIEVRGLCAACSRATQNDPGTT</sequence>
<protein>
    <submittedName>
        <fullName evidence="1">Transcriptional repressor</fullName>
    </submittedName>
</protein>
<gene>
    <name evidence="1" type="ORF">F1188_03590</name>
</gene>
<dbReference type="SUPFAM" id="SSF46785">
    <property type="entry name" value="Winged helix' DNA-binding domain"/>
    <property type="match status" value="1"/>
</dbReference>
<evidence type="ECO:0000313" key="2">
    <source>
        <dbReference type="Proteomes" id="UP000324065"/>
    </source>
</evidence>
<dbReference type="InterPro" id="IPR043135">
    <property type="entry name" value="Fur_C"/>
</dbReference>
<proteinExistence type="predicted"/>
<dbReference type="Proteomes" id="UP000324065">
    <property type="component" value="Unassembled WGS sequence"/>
</dbReference>